<gene>
    <name evidence="1" type="ORF">C1645_795447</name>
</gene>
<evidence type="ECO:0000313" key="2">
    <source>
        <dbReference type="Proteomes" id="UP000265703"/>
    </source>
</evidence>
<name>A0A397S1S8_9GLOM</name>
<evidence type="ECO:0000313" key="1">
    <source>
        <dbReference type="EMBL" id="RIA78746.1"/>
    </source>
</evidence>
<reference evidence="1 2" key="1">
    <citation type="submission" date="2018-06" db="EMBL/GenBank/DDBJ databases">
        <title>Comparative genomics reveals the genomic features of Rhizophagus irregularis, R. cerebriforme, R. diaphanum and Gigaspora rosea, and their symbiotic lifestyle signature.</title>
        <authorList>
            <person name="Morin E."/>
            <person name="San Clemente H."/>
            <person name="Chen E.C.H."/>
            <person name="De La Providencia I."/>
            <person name="Hainaut M."/>
            <person name="Kuo A."/>
            <person name="Kohler A."/>
            <person name="Murat C."/>
            <person name="Tang N."/>
            <person name="Roy S."/>
            <person name="Loubradou J."/>
            <person name="Henrissat B."/>
            <person name="Grigoriev I.V."/>
            <person name="Corradi N."/>
            <person name="Roux C."/>
            <person name="Martin F.M."/>
        </authorList>
    </citation>
    <scope>NUCLEOTIDE SEQUENCE [LARGE SCALE GENOMIC DNA]</scope>
    <source>
        <strain evidence="1 2">DAOM 227022</strain>
    </source>
</reference>
<accession>A0A397S1S8</accession>
<protein>
    <submittedName>
        <fullName evidence="1">Uncharacterized protein</fullName>
    </submittedName>
</protein>
<proteinExistence type="predicted"/>
<comment type="caution">
    <text evidence="1">The sequence shown here is derived from an EMBL/GenBank/DDBJ whole genome shotgun (WGS) entry which is preliminary data.</text>
</comment>
<keyword evidence="2" id="KW-1185">Reference proteome</keyword>
<dbReference type="Proteomes" id="UP000265703">
    <property type="component" value="Unassembled WGS sequence"/>
</dbReference>
<organism evidence="1 2">
    <name type="scientific">Glomus cerebriforme</name>
    <dbReference type="NCBI Taxonomy" id="658196"/>
    <lineage>
        <taxon>Eukaryota</taxon>
        <taxon>Fungi</taxon>
        <taxon>Fungi incertae sedis</taxon>
        <taxon>Mucoromycota</taxon>
        <taxon>Glomeromycotina</taxon>
        <taxon>Glomeromycetes</taxon>
        <taxon>Glomerales</taxon>
        <taxon>Glomeraceae</taxon>
        <taxon>Glomus</taxon>
    </lineage>
</organism>
<dbReference type="EMBL" id="QKYT01002175">
    <property type="protein sequence ID" value="RIA78746.1"/>
    <property type="molecule type" value="Genomic_DNA"/>
</dbReference>
<dbReference type="AlphaFoldDB" id="A0A397S1S8"/>
<sequence>MSIIMRNEILKLLINNTRLISFYMQKEINYRIDFISGAEYCFSEVEYLRCSDINQNILERTI</sequence>